<feature type="transmembrane region" description="Helical" evidence="5">
    <location>
        <begin position="388"/>
        <end position="408"/>
    </location>
</feature>
<dbReference type="PANTHER" id="PTHR11785:SF512">
    <property type="entry name" value="SOBREMESA, ISOFORM B"/>
    <property type="match status" value="1"/>
</dbReference>
<dbReference type="PANTHER" id="PTHR11785">
    <property type="entry name" value="AMINO ACID TRANSPORTER"/>
    <property type="match status" value="1"/>
</dbReference>
<feature type="transmembrane region" description="Helical" evidence="5">
    <location>
        <begin position="89"/>
        <end position="111"/>
    </location>
</feature>
<comment type="caution">
    <text evidence="6">The sequence shown here is derived from an EMBL/GenBank/DDBJ whole genome shotgun (WGS) entry which is preliminary data.</text>
</comment>
<feature type="transmembrane region" description="Helical" evidence="5">
    <location>
        <begin position="333"/>
        <end position="349"/>
    </location>
</feature>
<feature type="transmembrane region" description="Helical" evidence="5">
    <location>
        <begin position="280"/>
        <end position="298"/>
    </location>
</feature>
<organism evidence="6 7">
    <name type="scientific">Bombilactobacillus apium</name>
    <dbReference type="NCBI Taxonomy" id="2675299"/>
    <lineage>
        <taxon>Bacteria</taxon>
        <taxon>Bacillati</taxon>
        <taxon>Bacillota</taxon>
        <taxon>Bacilli</taxon>
        <taxon>Lactobacillales</taxon>
        <taxon>Lactobacillaceae</taxon>
        <taxon>Bombilactobacillus</taxon>
    </lineage>
</organism>
<accession>A0A850RDB1</accession>
<dbReference type="AlphaFoldDB" id="A0A850RDB1"/>
<proteinExistence type="predicted"/>
<keyword evidence="4 5" id="KW-0472">Membrane</keyword>
<dbReference type="InterPro" id="IPR050598">
    <property type="entry name" value="AminoAcid_Transporter"/>
</dbReference>
<keyword evidence="3 5" id="KW-1133">Transmembrane helix</keyword>
<feature type="transmembrane region" description="Helical" evidence="5">
    <location>
        <begin position="192"/>
        <end position="214"/>
    </location>
</feature>
<feature type="transmembrane region" description="Helical" evidence="5">
    <location>
        <begin position="123"/>
        <end position="143"/>
    </location>
</feature>
<evidence type="ECO:0000256" key="5">
    <source>
        <dbReference type="SAM" id="Phobius"/>
    </source>
</evidence>
<evidence type="ECO:0000313" key="6">
    <source>
        <dbReference type="EMBL" id="NVY96748.1"/>
    </source>
</evidence>
<dbReference type="GO" id="GO:0016020">
    <property type="term" value="C:membrane"/>
    <property type="evidence" value="ECO:0007669"/>
    <property type="project" value="UniProtKB-SubCell"/>
</dbReference>
<dbReference type="RefSeq" id="WP_176942911.1">
    <property type="nucleotide sequence ID" value="NZ_JABZEC010000005.1"/>
</dbReference>
<comment type="subcellular location">
    <subcellularLocation>
        <location evidence="1">Membrane</location>
        <topology evidence="1">Multi-pass membrane protein</topology>
    </subcellularLocation>
</comment>
<feature type="transmembrane region" description="Helical" evidence="5">
    <location>
        <begin position="355"/>
        <end position="376"/>
    </location>
</feature>
<dbReference type="EMBL" id="JABZEC010000005">
    <property type="protein sequence ID" value="NVY96748.1"/>
    <property type="molecule type" value="Genomic_DNA"/>
</dbReference>
<keyword evidence="7" id="KW-1185">Reference proteome</keyword>
<dbReference type="Gene3D" id="1.20.1740.10">
    <property type="entry name" value="Amino acid/polyamine transporter I"/>
    <property type="match status" value="1"/>
</dbReference>
<dbReference type="Pfam" id="PF13520">
    <property type="entry name" value="AA_permease_2"/>
    <property type="match status" value="1"/>
</dbReference>
<evidence type="ECO:0000313" key="7">
    <source>
        <dbReference type="Proteomes" id="UP000563523"/>
    </source>
</evidence>
<evidence type="ECO:0000256" key="4">
    <source>
        <dbReference type="ARBA" id="ARBA00023136"/>
    </source>
</evidence>
<protein>
    <submittedName>
        <fullName evidence="6">Amino acid permease</fullName>
    </submittedName>
</protein>
<evidence type="ECO:0000256" key="3">
    <source>
        <dbReference type="ARBA" id="ARBA00022989"/>
    </source>
</evidence>
<feature type="transmembrane region" description="Helical" evidence="5">
    <location>
        <begin position="414"/>
        <end position="432"/>
    </location>
</feature>
<dbReference type="InterPro" id="IPR002293">
    <property type="entry name" value="AA/rel_permease1"/>
</dbReference>
<feature type="transmembrane region" description="Helical" evidence="5">
    <location>
        <begin position="12"/>
        <end position="32"/>
    </location>
</feature>
<name>A0A850RDB1_9LACO</name>
<feature type="transmembrane region" description="Helical" evidence="5">
    <location>
        <begin position="44"/>
        <end position="68"/>
    </location>
</feature>
<sequence>MTTKPKQLGIFTILATVVGTVIGGGAFFKIASVTALTGSPGLTLFVWFLAGVITMMAGLTVAELAAAFPQAGGPVLYLEKIFGPRTSFLLGWALIIIYYPANMAALAIVFAQQAQHLGWNFGLSPSILAGIVVLTIILINALGSQVSGKLQQITLIIKLIPIFAIILMTLFAPQKTQSVSFWPLSHASAPNFAVALGQGLLATLFAYDGWISIGNLAGEMKKPAKLLTQAMIGGVGLITIIYLFLNWSFLKLLPFSQIMNNPNTAAMSAEKLFGAGGGKLVTFGILISVYGAINGYCLTGSRLPQTMGAKKQIFAAKFFAYQNPHSFAPTHSLWFEGAIALLMIATGSFDSLTDMLVYIFWIFSILLFIGVFKLRIQQPELLRPYKILFYPWPPVIALLGGIFIVVTTTITQPLLSLTGIGLTLIGLPIYYAQQRWN</sequence>
<keyword evidence="2 5" id="KW-0812">Transmembrane</keyword>
<dbReference type="Proteomes" id="UP000563523">
    <property type="component" value="Unassembled WGS sequence"/>
</dbReference>
<evidence type="ECO:0000256" key="2">
    <source>
        <dbReference type="ARBA" id="ARBA00022692"/>
    </source>
</evidence>
<dbReference type="GO" id="GO:0015179">
    <property type="term" value="F:L-amino acid transmembrane transporter activity"/>
    <property type="evidence" value="ECO:0007669"/>
    <property type="project" value="TreeGrafter"/>
</dbReference>
<gene>
    <name evidence="6" type="ORF">HU830_06210</name>
</gene>
<dbReference type="PIRSF" id="PIRSF006060">
    <property type="entry name" value="AA_transporter"/>
    <property type="match status" value="1"/>
</dbReference>
<feature type="transmembrane region" description="Helical" evidence="5">
    <location>
        <begin position="226"/>
        <end position="245"/>
    </location>
</feature>
<feature type="transmembrane region" description="Helical" evidence="5">
    <location>
        <begin position="155"/>
        <end position="172"/>
    </location>
</feature>
<evidence type="ECO:0000256" key="1">
    <source>
        <dbReference type="ARBA" id="ARBA00004141"/>
    </source>
</evidence>
<reference evidence="6 7" key="1">
    <citation type="submission" date="2020-06" db="EMBL/GenBank/DDBJ databases">
        <authorList>
            <person name="Kang J."/>
        </authorList>
    </citation>
    <scope>NUCLEOTIDE SEQUENCE [LARGE SCALE GENOMIC DNA]</scope>
    <source>
        <strain evidence="6 7">DCY120</strain>
    </source>
</reference>